<protein>
    <submittedName>
        <fullName evidence="1">Uncharacterized protein</fullName>
    </submittedName>
</protein>
<evidence type="ECO:0000313" key="2">
    <source>
        <dbReference type="Proteomes" id="UP001634394"/>
    </source>
</evidence>
<proteinExistence type="predicted"/>
<reference evidence="1 2" key="1">
    <citation type="submission" date="2024-11" db="EMBL/GenBank/DDBJ databases">
        <title>Chromosome-level genome assembly of the freshwater bivalve Anodonta woodiana.</title>
        <authorList>
            <person name="Chen X."/>
        </authorList>
    </citation>
    <scope>NUCLEOTIDE SEQUENCE [LARGE SCALE GENOMIC DNA]</scope>
    <source>
        <strain evidence="1">MN2024</strain>
        <tissue evidence="1">Gills</tissue>
    </source>
</reference>
<comment type="caution">
    <text evidence="1">The sequence shown here is derived from an EMBL/GenBank/DDBJ whole genome shotgun (WGS) entry which is preliminary data.</text>
</comment>
<evidence type="ECO:0000313" key="1">
    <source>
        <dbReference type="EMBL" id="KAL3847996.1"/>
    </source>
</evidence>
<gene>
    <name evidence="1" type="ORF">ACJMK2_018883</name>
</gene>
<organism evidence="1 2">
    <name type="scientific">Sinanodonta woodiana</name>
    <name type="common">Chinese pond mussel</name>
    <name type="synonym">Anodonta woodiana</name>
    <dbReference type="NCBI Taxonomy" id="1069815"/>
    <lineage>
        <taxon>Eukaryota</taxon>
        <taxon>Metazoa</taxon>
        <taxon>Spiralia</taxon>
        <taxon>Lophotrochozoa</taxon>
        <taxon>Mollusca</taxon>
        <taxon>Bivalvia</taxon>
        <taxon>Autobranchia</taxon>
        <taxon>Heteroconchia</taxon>
        <taxon>Palaeoheterodonta</taxon>
        <taxon>Unionida</taxon>
        <taxon>Unionoidea</taxon>
        <taxon>Unionidae</taxon>
        <taxon>Unioninae</taxon>
        <taxon>Sinanodonta</taxon>
    </lineage>
</organism>
<dbReference type="AlphaFoldDB" id="A0ABD3UGS1"/>
<dbReference type="EMBL" id="JBJQND010000016">
    <property type="protein sequence ID" value="KAL3847996.1"/>
    <property type="molecule type" value="Genomic_DNA"/>
</dbReference>
<keyword evidence="2" id="KW-1185">Reference proteome</keyword>
<sequence>MGKLCKDLRITKLIEDKKNAGNFISAVNYIRFRLLSITPPRPAQWNFALQIMTSYYYRIFEERPFHQLIDAAQYIASLHNIYYPRVNREEERTAAFLAEVEDRRGTFYPAVS</sequence>
<name>A0ABD3UGS1_SINWO</name>
<accession>A0ABD3UGS1</accession>
<dbReference type="Proteomes" id="UP001634394">
    <property type="component" value="Unassembled WGS sequence"/>
</dbReference>